<dbReference type="EMBL" id="BJYT01000045">
    <property type="protein sequence ID" value="GEO12201.1"/>
    <property type="molecule type" value="Genomic_DNA"/>
</dbReference>
<sequence>MGLFDFFKKKEKQPTESTPSTEDLLKEVEVVPGVVLPKALAAHWNEIERTRAPYISIKATPKKPQSVQESSFGYYPCLPKGFPYPTDSDGNFMYPLAQINCNNLPALENYPRSGYLQSYIATNDVYGLNFDNQQEQSTFRVLYFTNDEVKDYQTDFTFLEGVMKYEYSPIHKPHTLEFSLKEEYFGLLDARAEDQHLFNLEEVAHKYPSIAKELEDYVWNHYESNGHKMGGYAYFTQEDPRHNENEDYILLLQIDSDKDIMWGDVGVANFFIHPDDLATKDFSMVMYNWDCS</sequence>
<dbReference type="InterPro" id="IPR035948">
    <property type="entry name" value="YwqG-like_sf"/>
</dbReference>
<name>A0A512BJQ3_9BACT</name>
<comment type="caution">
    <text evidence="1">The sequence shown here is derived from an EMBL/GenBank/DDBJ whole genome shotgun (WGS) entry which is preliminary data.</text>
</comment>
<evidence type="ECO:0000313" key="1">
    <source>
        <dbReference type="EMBL" id="GEO12201.1"/>
    </source>
</evidence>
<dbReference type="Pfam" id="PF09234">
    <property type="entry name" value="DUF1963"/>
    <property type="match status" value="1"/>
</dbReference>
<dbReference type="InterPro" id="IPR015315">
    <property type="entry name" value="DUF1963"/>
</dbReference>
<proteinExistence type="predicted"/>
<keyword evidence="2" id="KW-1185">Reference proteome</keyword>
<dbReference type="PANTHER" id="PTHR36436">
    <property type="entry name" value="SLL5081 PROTEIN"/>
    <property type="match status" value="1"/>
</dbReference>
<evidence type="ECO:0008006" key="3">
    <source>
        <dbReference type="Google" id="ProtNLM"/>
    </source>
</evidence>
<dbReference type="AlphaFoldDB" id="A0A512BJQ3"/>
<accession>A0A512BJQ3</accession>
<dbReference type="Proteomes" id="UP000321513">
    <property type="component" value="Unassembled WGS sequence"/>
</dbReference>
<organism evidence="1 2">
    <name type="scientific">Segetibacter aerophilus</name>
    <dbReference type="NCBI Taxonomy" id="670293"/>
    <lineage>
        <taxon>Bacteria</taxon>
        <taxon>Pseudomonadati</taxon>
        <taxon>Bacteroidota</taxon>
        <taxon>Chitinophagia</taxon>
        <taxon>Chitinophagales</taxon>
        <taxon>Chitinophagaceae</taxon>
        <taxon>Segetibacter</taxon>
    </lineage>
</organism>
<protein>
    <recommendedName>
        <fullName evidence="3">DUF1963 domain-containing protein</fullName>
    </recommendedName>
</protein>
<gene>
    <name evidence="1" type="primary">ywqG</name>
    <name evidence="1" type="ORF">SAE01_46970</name>
</gene>
<dbReference type="SUPFAM" id="SSF103032">
    <property type="entry name" value="Hypothetical protein YwqG"/>
    <property type="match status" value="1"/>
</dbReference>
<dbReference type="Gene3D" id="2.30.320.10">
    <property type="entry name" value="YwqG-like"/>
    <property type="match status" value="1"/>
</dbReference>
<reference evidence="1 2" key="1">
    <citation type="submission" date="2019-07" db="EMBL/GenBank/DDBJ databases">
        <title>Whole genome shotgun sequence of Segetibacter aerophilus NBRC 106135.</title>
        <authorList>
            <person name="Hosoyama A."/>
            <person name="Uohara A."/>
            <person name="Ohji S."/>
            <person name="Ichikawa N."/>
        </authorList>
    </citation>
    <scope>NUCLEOTIDE SEQUENCE [LARGE SCALE GENOMIC DNA]</scope>
    <source>
        <strain evidence="1 2">NBRC 106135</strain>
    </source>
</reference>
<dbReference type="PANTHER" id="PTHR36436:SF6">
    <property type="entry name" value="SLL5081 PROTEIN"/>
    <property type="match status" value="1"/>
</dbReference>
<evidence type="ECO:0000313" key="2">
    <source>
        <dbReference type="Proteomes" id="UP000321513"/>
    </source>
</evidence>